<feature type="domain" description="Wax synthase" evidence="8">
    <location>
        <begin position="137"/>
        <end position="215"/>
    </location>
</feature>
<evidence type="ECO:0000313" key="9">
    <source>
        <dbReference type="EMBL" id="KZT57677.1"/>
    </source>
</evidence>
<dbReference type="GO" id="GO:0006629">
    <property type="term" value="P:lipid metabolic process"/>
    <property type="evidence" value="ECO:0007669"/>
    <property type="project" value="InterPro"/>
</dbReference>
<dbReference type="PANTHER" id="PTHR31595">
    <property type="entry name" value="LONG-CHAIN-ALCOHOL O-FATTY-ACYLTRANSFERASE 3-RELATED"/>
    <property type="match status" value="1"/>
</dbReference>
<dbReference type="STRING" id="1353952.A0A165G711"/>
<keyword evidence="6" id="KW-1133">Transmembrane helix</keyword>
<dbReference type="InterPro" id="IPR044851">
    <property type="entry name" value="Wax_synthase"/>
</dbReference>
<protein>
    <recommendedName>
        <fullName evidence="8">Wax synthase domain-containing protein</fullName>
    </recommendedName>
</protein>
<organism evidence="9 10">
    <name type="scientific">Calocera cornea HHB12733</name>
    <dbReference type="NCBI Taxonomy" id="1353952"/>
    <lineage>
        <taxon>Eukaryota</taxon>
        <taxon>Fungi</taxon>
        <taxon>Dikarya</taxon>
        <taxon>Basidiomycota</taxon>
        <taxon>Agaricomycotina</taxon>
        <taxon>Dacrymycetes</taxon>
        <taxon>Dacrymycetales</taxon>
        <taxon>Dacrymycetaceae</taxon>
        <taxon>Calocera</taxon>
    </lineage>
</organism>
<evidence type="ECO:0000256" key="2">
    <source>
        <dbReference type="ARBA" id="ARBA00005179"/>
    </source>
</evidence>
<dbReference type="Pfam" id="PF13813">
    <property type="entry name" value="MBOAT_2"/>
    <property type="match status" value="1"/>
</dbReference>
<reference evidence="9 10" key="1">
    <citation type="journal article" date="2016" name="Mol. Biol. Evol.">
        <title>Comparative Genomics of Early-Diverging Mushroom-Forming Fungi Provides Insights into the Origins of Lignocellulose Decay Capabilities.</title>
        <authorList>
            <person name="Nagy L.G."/>
            <person name="Riley R."/>
            <person name="Tritt A."/>
            <person name="Adam C."/>
            <person name="Daum C."/>
            <person name="Floudas D."/>
            <person name="Sun H."/>
            <person name="Yadav J.S."/>
            <person name="Pangilinan J."/>
            <person name="Larsson K.H."/>
            <person name="Matsuura K."/>
            <person name="Barry K."/>
            <person name="Labutti K."/>
            <person name="Kuo R."/>
            <person name="Ohm R.A."/>
            <person name="Bhattacharya S.S."/>
            <person name="Shirouzu T."/>
            <person name="Yoshinaga Y."/>
            <person name="Martin F.M."/>
            <person name="Grigoriev I.V."/>
            <person name="Hibbett D.S."/>
        </authorList>
    </citation>
    <scope>NUCLEOTIDE SEQUENCE [LARGE SCALE GENOMIC DNA]</scope>
    <source>
        <strain evidence="9 10">HHB12733</strain>
    </source>
</reference>
<dbReference type="AlphaFoldDB" id="A0A165G711"/>
<comment type="pathway">
    <text evidence="2">Secondary metabolite biosynthesis.</text>
</comment>
<evidence type="ECO:0000259" key="8">
    <source>
        <dbReference type="Pfam" id="PF13813"/>
    </source>
</evidence>
<gene>
    <name evidence="9" type="ORF">CALCODRAFT_433881</name>
</gene>
<dbReference type="InParanoid" id="A0A165G711"/>
<dbReference type="Proteomes" id="UP000076842">
    <property type="component" value="Unassembled WGS sequence"/>
</dbReference>
<evidence type="ECO:0000256" key="4">
    <source>
        <dbReference type="ARBA" id="ARBA00022679"/>
    </source>
</evidence>
<evidence type="ECO:0000256" key="7">
    <source>
        <dbReference type="ARBA" id="ARBA00023136"/>
    </source>
</evidence>
<dbReference type="GO" id="GO:0008374">
    <property type="term" value="F:O-acyltransferase activity"/>
    <property type="evidence" value="ECO:0007669"/>
    <property type="project" value="InterPro"/>
</dbReference>
<evidence type="ECO:0000256" key="6">
    <source>
        <dbReference type="ARBA" id="ARBA00022989"/>
    </source>
</evidence>
<dbReference type="GO" id="GO:0016020">
    <property type="term" value="C:membrane"/>
    <property type="evidence" value="ECO:0007669"/>
    <property type="project" value="UniProtKB-SubCell"/>
</dbReference>
<sequence length="290" mass="31904">RRASFQRPSRTLLTDILSALSLQADLRGLVHTFGQRCHFRSSYPHTRAAFLLDRGKSLLFTFLALDALRTVVRFFGPLGTPEGRSIFFPSLAPPAKYALSTALTLAIGSAIFSYISSLHSLVSLVCVGLQGQSPALWPPLFDRPWRVHSLKDFWTRRWHQLFRRPFVACSWAGRAVAGDSGAVLAAFLGSGLLHEAGMRCMSRGGTGWRTVGFFLAQGVGCLLEHAFESISGREVLGLPGRVWAWGWLLLSGQALADCFAVRGTAGASLYPEWMSPCELVLNRVFGVYTR</sequence>
<dbReference type="PANTHER" id="PTHR31595:SF57">
    <property type="entry name" value="OS04G0481900 PROTEIN"/>
    <property type="match status" value="1"/>
</dbReference>
<keyword evidence="10" id="KW-1185">Reference proteome</keyword>
<comment type="subcellular location">
    <subcellularLocation>
        <location evidence="1">Membrane</location>
        <topology evidence="1">Multi-pass membrane protein</topology>
    </subcellularLocation>
</comment>
<dbReference type="OrthoDB" id="1077582at2759"/>
<keyword evidence="4" id="KW-0808">Transferase</keyword>
<comment type="similarity">
    <text evidence="3">Belongs to the wax synthase family.</text>
</comment>
<evidence type="ECO:0000313" key="10">
    <source>
        <dbReference type="Proteomes" id="UP000076842"/>
    </source>
</evidence>
<dbReference type="EMBL" id="KV423960">
    <property type="protein sequence ID" value="KZT57677.1"/>
    <property type="molecule type" value="Genomic_DNA"/>
</dbReference>
<evidence type="ECO:0000256" key="5">
    <source>
        <dbReference type="ARBA" id="ARBA00022692"/>
    </source>
</evidence>
<name>A0A165G711_9BASI</name>
<keyword evidence="5" id="KW-0812">Transmembrane</keyword>
<feature type="non-terminal residue" evidence="9">
    <location>
        <position position="1"/>
    </location>
</feature>
<accession>A0A165G711</accession>
<keyword evidence="7" id="KW-0472">Membrane</keyword>
<dbReference type="InterPro" id="IPR032805">
    <property type="entry name" value="Wax_synthase_dom"/>
</dbReference>
<evidence type="ECO:0000256" key="1">
    <source>
        <dbReference type="ARBA" id="ARBA00004141"/>
    </source>
</evidence>
<proteinExistence type="inferred from homology"/>
<evidence type="ECO:0000256" key="3">
    <source>
        <dbReference type="ARBA" id="ARBA00007282"/>
    </source>
</evidence>